<protein>
    <submittedName>
        <fullName evidence="2">Uncharacterized protein</fullName>
    </submittedName>
</protein>
<keyword evidence="3" id="KW-1185">Reference proteome</keyword>
<reference evidence="2 3" key="1">
    <citation type="journal article" date="2020" name="Nat. Commun.">
        <title>Genome of Tripterygium wilfordii and identification of cytochrome P450 involved in triptolide biosynthesis.</title>
        <authorList>
            <person name="Tu L."/>
            <person name="Su P."/>
            <person name="Zhang Z."/>
            <person name="Gao L."/>
            <person name="Wang J."/>
            <person name="Hu T."/>
            <person name="Zhou J."/>
            <person name="Zhang Y."/>
            <person name="Zhao Y."/>
            <person name="Liu Y."/>
            <person name="Song Y."/>
            <person name="Tong Y."/>
            <person name="Lu Y."/>
            <person name="Yang J."/>
            <person name="Xu C."/>
            <person name="Jia M."/>
            <person name="Peters R.J."/>
            <person name="Huang L."/>
            <person name="Gao W."/>
        </authorList>
    </citation>
    <scope>NUCLEOTIDE SEQUENCE [LARGE SCALE GENOMIC DNA]</scope>
    <source>
        <strain evidence="3">cv. XIE 37</strain>
        <tissue evidence="2">Leaf</tissue>
    </source>
</reference>
<dbReference type="AlphaFoldDB" id="A0A7J7CVI6"/>
<dbReference type="InParanoid" id="A0A7J7CVI6"/>
<feature type="region of interest" description="Disordered" evidence="1">
    <location>
        <begin position="87"/>
        <end position="137"/>
    </location>
</feature>
<organism evidence="2 3">
    <name type="scientific">Tripterygium wilfordii</name>
    <name type="common">Thunder God vine</name>
    <dbReference type="NCBI Taxonomy" id="458696"/>
    <lineage>
        <taxon>Eukaryota</taxon>
        <taxon>Viridiplantae</taxon>
        <taxon>Streptophyta</taxon>
        <taxon>Embryophyta</taxon>
        <taxon>Tracheophyta</taxon>
        <taxon>Spermatophyta</taxon>
        <taxon>Magnoliopsida</taxon>
        <taxon>eudicotyledons</taxon>
        <taxon>Gunneridae</taxon>
        <taxon>Pentapetalae</taxon>
        <taxon>rosids</taxon>
        <taxon>fabids</taxon>
        <taxon>Celastrales</taxon>
        <taxon>Celastraceae</taxon>
        <taxon>Tripterygium</taxon>
    </lineage>
</organism>
<evidence type="ECO:0000313" key="3">
    <source>
        <dbReference type="Proteomes" id="UP000593562"/>
    </source>
</evidence>
<dbReference type="EMBL" id="JAAARO010000013">
    <property type="protein sequence ID" value="KAF5737916.1"/>
    <property type="molecule type" value="Genomic_DNA"/>
</dbReference>
<accession>A0A7J7CVI6</accession>
<name>A0A7J7CVI6_TRIWF</name>
<dbReference type="Proteomes" id="UP000593562">
    <property type="component" value="Unassembled WGS sequence"/>
</dbReference>
<evidence type="ECO:0000256" key="1">
    <source>
        <dbReference type="SAM" id="MobiDB-lite"/>
    </source>
</evidence>
<sequence length="137" mass="15134">MVSPGGYLTLFNHTKCVRKGENIAFAGHSVSVDHLWQRRCSSQWLDLDLDCEDEVEVFLHVSDKFTIKKIGVGLAYEKDVIITDNEDEVNDDAGAGAGVTDKRRRDGDGDGDGDEAGPSHGWSKRLKYEANVGNEQH</sequence>
<comment type="caution">
    <text evidence="2">The sequence shown here is derived from an EMBL/GenBank/DDBJ whole genome shotgun (WGS) entry which is preliminary data.</text>
</comment>
<evidence type="ECO:0000313" key="2">
    <source>
        <dbReference type="EMBL" id="KAF5737916.1"/>
    </source>
</evidence>
<proteinExistence type="predicted"/>
<gene>
    <name evidence="2" type="ORF">HS088_TW13G00807</name>
</gene>